<organism evidence="3 4">
    <name type="scientific">Shinella sedimenti</name>
    <dbReference type="NCBI Taxonomy" id="2919913"/>
    <lineage>
        <taxon>Bacteria</taxon>
        <taxon>Pseudomonadati</taxon>
        <taxon>Pseudomonadota</taxon>
        <taxon>Alphaproteobacteria</taxon>
        <taxon>Hyphomicrobiales</taxon>
        <taxon>Rhizobiaceae</taxon>
        <taxon>Shinella</taxon>
    </lineage>
</organism>
<feature type="signal peptide" evidence="2">
    <location>
        <begin position="1"/>
        <end position="29"/>
    </location>
</feature>
<dbReference type="RefSeq" id="WP_241605399.1">
    <property type="nucleotide sequence ID" value="NZ_JAKVIN010000011.1"/>
</dbReference>
<geneLocation type="plasmid" evidence="3">
    <name>unnamed</name>
</geneLocation>
<proteinExistence type="predicted"/>
<feature type="chain" id="PRO_5046269878" evidence="2">
    <location>
        <begin position="30"/>
        <end position="442"/>
    </location>
</feature>
<dbReference type="Pfam" id="PF13343">
    <property type="entry name" value="SBP_bac_6"/>
    <property type="match status" value="1"/>
</dbReference>
<protein>
    <submittedName>
        <fullName evidence="3">Extracellular solute-binding protein</fullName>
    </submittedName>
</protein>
<dbReference type="PROSITE" id="PS51257">
    <property type="entry name" value="PROKAR_LIPOPROTEIN"/>
    <property type="match status" value="1"/>
</dbReference>
<accession>A0ABT0CTA1</accession>
<keyword evidence="4" id="KW-1185">Reference proteome</keyword>
<evidence type="ECO:0000256" key="2">
    <source>
        <dbReference type="SAM" id="SignalP"/>
    </source>
</evidence>
<dbReference type="EMBL" id="JAKVIN010000011">
    <property type="protein sequence ID" value="MCJ8151843.1"/>
    <property type="molecule type" value="Genomic_DNA"/>
</dbReference>
<dbReference type="Gene3D" id="3.40.190.10">
    <property type="entry name" value="Periplasmic binding protein-like II"/>
    <property type="match status" value="2"/>
</dbReference>
<name>A0ABT0CTA1_9HYPH</name>
<dbReference type="PANTHER" id="PTHR30006">
    <property type="entry name" value="THIAMINE-BINDING PERIPLASMIC PROTEIN-RELATED"/>
    <property type="match status" value="1"/>
</dbReference>
<sequence>MNRHGHHRGVFWLLSFAVFLGCALSSARAEDLSIITSYPPSFYEPFQRAFEARNPDVRVTVVQRNTGSASRFILEKPKVAADIFWASATDAFELLKRKGALRAIRPRQTGAPERILGYSVNDPDGFYLGFALSGYGLVYNADYLAQYGLPVPQNWQDLLKPAYAGHIGITSPSRSGTTHLIVEALLQAYGWERGWALLSELGGNLSTVTARSFGVASGVAQRRFGIGVTIDFLAKAPDVAGGENVFALTPDPIYVPANIAILSRARNGEAAERFVDFLFSAEGQGILLRPVIRRIPVRAELNAGLLPPESTGGLLVANGFDARLSAERYGIVNLIFDDYIVRRRAMLARLWARLREFEGQAPGDAARQSTLASVRRLLGTPPLSAGDVEKLANDLKGEWPRGIARTAAQQTVARDIRGVVEQNLARAESLLVTISTPPGRRW</sequence>
<keyword evidence="1 2" id="KW-0732">Signal</keyword>
<dbReference type="PANTHER" id="PTHR30006:SF24">
    <property type="entry name" value="SLL0237 PROTEIN"/>
    <property type="match status" value="1"/>
</dbReference>
<keyword evidence="3" id="KW-0614">Plasmid</keyword>
<evidence type="ECO:0000313" key="4">
    <source>
        <dbReference type="Proteomes" id="UP001201844"/>
    </source>
</evidence>
<comment type="caution">
    <text evidence="3">The sequence shown here is derived from an EMBL/GenBank/DDBJ whole genome shotgun (WGS) entry which is preliminary data.</text>
</comment>
<evidence type="ECO:0000313" key="3">
    <source>
        <dbReference type="EMBL" id="MCJ8151843.1"/>
    </source>
</evidence>
<dbReference type="SUPFAM" id="SSF53850">
    <property type="entry name" value="Periplasmic binding protein-like II"/>
    <property type="match status" value="1"/>
</dbReference>
<dbReference type="Proteomes" id="UP001201844">
    <property type="component" value="Unassembled WGS sequence"/>
</dbReference>
<reference evidence="3 4" key="1">
    <citation type="submission" date="2022-02" db="EMBL/GenBank/DDBJ databases">
        <title>Shinella B3.7 sp. nov., isolated from Sediment (Zhairuo Island).</title>
        <authorList>
            <person name="Chen G."/>
        </authorList>
    </citation>
    <scope>NUCLEOTIDE SEQUENCE [LARGE SCALE GENOMIC DNA]</scope>
    <source>
        <strain evidence="3 4">B3.7</strain>
        <plasmid evidence="3">unnamed</plasmid>
    </source>
</reference>
<evidence type="ECO:0000256" key="1">
    <source>
        <dbReference type="ARBA" id="ARBA00022729"/>
    </source>
</evidence>
<gene>
    <name evidence="3" type="ORF">MKI86_22150</name>
</gene>